<dbReference type="SUPFAM" id="SSF47345">
    <property type="entry name" value="Colicin E immunity proteins"/>
    <property type="match status" value="1"/>
</dbReference>
<dbReference type="EMBL" id="CP065031">
    <property type="protein sequence ID" value="QPK23336.1"/>
    <property type="molecule type" value="Genomic_DNA"/>
</dbReference>
<protein>
    <submittedName>
        <fullName evidence="4">Bacteriocin immunity protein</fullName>
    </submittedName>
</protein>
<accession>A0A433NJR6</accession>
<name>A0A433NJR6_9GAMM</name>
<dbReference type="Proteomes" id="UP000762586">
    <property type="component" value="Unassembled WGS sequence"/>
</dbReference>
<dbReference type="CDD" id="cd16363">
    <property type="entry name" value="Col_Im_like"/>
    <property type="match status" value="1"/>
</dbReference>
<evidence type="ECO:0000256" key="1">
    <source>
        <dbReference type="ARBA" id="ARBA00009346"/>
    </source>
</evidence>
<evidence type="ECO:0000313" key="5">
    <source>
        <dbReference type="Proteomes" id="UP000269351"/>
    </source>
</evidence>
<dbReference type="EMBL" id="JACGET010000011">
    <property type="protein sequence ID" value="MBN3106623.1"/>
    <property type="molecule type" value="Genomic_DNA"/>
</dbReference>
<evidence type="ECO:0000313" key="6">
    <source>
        <dbReference type="Proteomes" id="UP000762586"/>
    </source>
</evidence>
<dbReference type="InterPro" id="IPR000290">
    <property type="entry name" value="Colicin_pyocin"/>
</dbReference>
<comment type="similarity">
    <text evidence="1">Belongs to the colicins ColE2/ColE8/ColE9 and pyocins S1/S2 family.</text>
</comment>
<dbReference type="Pfam" id="PF01320">
    <property type="entry name" value="Colicin_Pyocin"/>
    <property type="match status" value="1"/>
</dbReference>
<dbReference type="InterPro" id="IPR035900">
    <property type="entry name" value="Colicin_E_sf"/>
</dbReference>
<keyword evidence="2" id="KW-0079">Bacteriocin immunity</keyword>
<dbReference type="AlphaFoldDB" id="A0A433NJR6"/>
<dbReference type="GO" id="GO:0030153">
    <property type="term" value="P:bacteriocin immunity"/>
    <property type="evidence" value="ECO:0007669"/>
    <property type="project" value="UniProtKB-KW"/>
</dbReference>
<proteinExistence type="inferred from homology"/>
<dbReference type="GO" id="GO:0015643">
    <property type="term" value="F:toxic substance binding"/>
    <property type="evidence" value="ECO:0007669"/>
    <property type="project" value="InterPro"/>
</dbReference>
<evidence type="ECO:0000313" key="4">
    <source>
        <dbReference type="EMBL" id="QPK23336.1"/>
    </source>
</evidence>
<evidence type="ECO:0000313" key="3">
    <source>
        <dbReference type="EMBL" id="MBN3106623.1"/>
    </source>
</evidence>
<organism evidence="4 5">
    <name type="scientific">Pectobacterium brasiliense</name>
    <dbReference type="NCBI Taxonomy" id="180957"/>
    <lineage>
        <taxon>Bacteria</taxon>
        <taxon>Pseudomonadati</taxon>
        <taxon>Pseudomonadota</taxon>
        <taxon>Gammaproteobacteria</taxon>
        <taxon>Enterobacterales</taxon>
        <taxon>Pectobacteriaceae</taxon>
        <taxon>Pectobacterium</taxon>
    </lineage>
</organism>
<dbReference type="Gene3D" id="1.10.1200.20">
    <property type="entry name" value="Colicin E immunity protein"/>
    <property type="match status" value="1"/>
</dbReference>
<dbReference type="RefSeq" id="WP_040032786.1">
    <property type="nucleotide sequence ID" value="NZ_BSWF01000001.1"/>
</dbReference>
<evidence type="ECO:0000256" key="2">
    <source>
        <dbReference type="ARBA" id="ARBA00023025"/>
    </source>
</evidence>
<keyword evidence="6" id="KW-1185">Reference proteome</keyword>
<reference evidence="3 6" key="1">
    <citation type="submission" date="2020-07" db="EMBL/GenBank/DDBJ databases">
        <title>A pangenomic view of the genus Pectobacterium provides insights into genome organization, phylogeny, and virulence.</title>
        <authorList>
            <person name="Jonkheer E."/>
            <person name="Brankovics B."/>
            <person name="Houwers I."/>
            <person name="Van Der Wolf J."/>
            <person name="Bonants P."/>
            <person name="Vreeburg R."/>
            <person name="Bollema R."/>
            <person name="De Haan J."/>
            <person name="Berke L."/>
            <person name="De Ridder D."/>
            <person name="Smit S."/>
            <person name="Van Der Lee T.A.J."/>
        </authorList>
    </citation>
    <scope>NUCLEOTIDE SEQUENCE [LARGE SCALE GENOMIC DNA]</scope>
    <source>
        <strain evidence="3 6">NAK:384</strain>
    </source>
</reference>
<gene>
    <name evidence="4" type="ORF">F126LOC_017110</name>
    <name evidence="3" type="ORF">H4F48_11125</name>
</gene>
<dbReference type="PRINTS" id="PR01299">
    <property type="entry name" value="PYOCIN"/>
</dbReference>
<dbReference type="Proteomes" id="UP000269351">
    <property type="component" value="Chromosome"/>
</dbReference>
<reference evidence="4 5" key="2">
    <citation type="submission" date="2020-11" db="EMBL/GenBank/DDBJ databases">
        <title>Complete genome sequence of Pectobacterium brasiliense strain F126.</title>
        <authorList>
            <person name="Miroshnikov K."/>
            <person name="Vo T.N.H."/>
            <person name="Khodykina M.V."/>
            <person name="Kabanova A.P."/>
            <person name="Shneider M."/>
            <person name="Korzhenkov A."/>
            <person name="Toschakov S.V."/>
            <person name="Miroshnikov K.A."/>
            <person name="Ignatov A.N."/>
            <person name="Mikhailova Y.V."/>
            <person name="Shelenkov A."/>
            <person name="Yanushevich Y.G."/>
            <person name="Evseev P.V."/>
        </authorList>
    </citation>
    <scope>NUCLEOTIDE SEQUENCE [LARGE SCALE GENOMIC DNA]</scope>
    <source>
        <strain evidence="4 5">F126</strain>
    </source>
</reference>
<sequence length="92" mass="10841">MNLKEKLEDYTEAEFISYLKEFFDNPLGLRGKELETHIDSLVEHFDKIVFHPEGNGLIFYPPDERDDSPEGVLNEIKRWRKSQGLPLFKDSK</sequence>